<reference evidence="2" key="2">
    <citation type="submission" date="2023-03" db="EMBL/GenBank/DDBJ databases">
        <authorList>
            <person name="Inwood S.N."/>
            <person name="Skelly J.G."/>
            <person name="Guhlin J."/>
            <person name="Harrop T.W.R."/>
            <person name="Goldson S.G."/>
            <person name="Dearden P.K."/>
        </authorList>
    </citation>
    <scope>NUCLEOTIDE SEQUENCE</scope>
    <source>
        <strain evidence="2">Lincoln</strain>
        <tissue evidence="2">Whole body</tissue>
    </source>
</reference>
<accession>A0AA39C2T7</accession>
<dbReference type="Proteomes" id="UP001168972">
    <property type="component" value="Unassembled WGS sequence"/>
</dbReference>
<dbReference type="EMBL" id="JAQQBR010002807">
    <property type="protein sequence ID" value="KAK0156903.1"/>
    <property type="molecule type" value="Genomic_DNA"/>
</dbReference>
<gene>
    <name evidence="2" type="ORF">PV327_011542</name>
</gene>
<feature type="non-terminal residue" evidence="2">
    <location>
        <position position="61"/>
    </location>
</feature>
<feature type="signal peptide" evidence="1">
    <location>
        <begin position="1"/>
        <end position="22"/>
    </location>
</feature>
<reference evidence="2" key="1">
    <citation type="journal article" date="2023" name="bioRxiv">
        <title>Scaffold-level genome assemblies of two parasitoid biocontrol wasps reveal the parthenogenesis mechanism and an associated novel virus.</title>
        <authorList>
            <person name="Inwood S."/>
            <person name="Skelly J."/>
            <person name="Guhlin J."/>
            <person name="Harrop T."/>
            <person name="Goldson S."/>
            <person name="Dearden P."/>
        </authorList>
    </citation>
    <scope>NUCLEOTIDE SEQUENCE</scope>
    <source>
        <strain evidence="2">Lincoln</strain>
        <tissue evidence="2">Whole body</tissue>
    </source>
</reference>
<comment type="caution">
    <text evidence="2">The sequence shown here is derived from an EMBL/GenBank/DDBJ whole genome shotgun (WGS) entry which is preliminary data.</text>
</comment>
<keyword evidence="1" id="KW-0732">Signal</keyword>
<evidence type="ECO:0000313" key="2">
    <source>
        <dbReference type="EMBL" id="KAK0156903.1"/>
    </source>
</evidence>
<feature type="non-terminal residue" evidence="2">
    <location>
        <position position="1"/>
    </location>
</feature>
<sequence>SSIVRVISFLLLSILSENNCNALQHQTLESYNNVEDCALILDGPGRTSVYDYTYNLLRGGL</sequence>
<evidence type="ECO:0000313" key="3">
    <source>
        <dbReference type="Proteomes" id="UP001168972"/>
    </source>
</evidence>
<evidence type="ECO:0000256" key="1">
    <source>
        <dbReference type="SAM" id="SignalP"/>
    </source>
</evidence>
<keyword evidence="3" id="KW-1185">Reference proteome</keyword>
<proteinExistence type="predicted"/>
<feature type="chain" id="PRO_5041408459" evidence="1">
    <location>
        <begin position="23"/>
        <end position="61"/>
    </location>
</feature>
<name>A0AA39C2T7_MICHY</name>
<protein>
    <submittedName>
        <fullName evidence="2">Uncharacterized protein</fullName>
    </submittedName>
</protein>
<dbReference type="AlphaFoldDB" id="A0AA39C2T7"/>
<organism evidence="2 3">
    <name type="scientific">Microctonus hyperodae</name>
    <name type="common">Parasitoid wasp</name>
    <dbReference type="NCBI Taxonomy" id="165561"/>
    <lineage>
        <taxon>Eukaryota</taxon>
        <taxon>Metazoa</taxon>
        <taxon>Ecdysozoa</taxon>
        <taxon>Arthropoda</taxon>
        <taxon>Hexapoda</taxon>
        <taxon>Insecta</taxon>
        <taxon>Pterygota</taxon>
        <taxon>Neoptera</taxon>
        <taxon>Endopterygota</taxon>
        <taxon>Hymenoptera</taxon>
        <taxon>Apocrita</taxon>
        <taxon>Ichneumonoidea</taxon>
        <taxon>Braconidae</taxon>
        <taxon>Euphorinae</taxon>
        <taxon>Microctonus</taxon>
    </lineage>
</organism>